<name>A0AAD9KSJ6_RIDPI</name>
<reference evidence="1" key="1">
    <citation type="journal article" date="2023" name="Mol. Biol. Evol.">
        <title>Third-Generation Sequencing Reveals the Adaptive Role of the Epigenome in Three Deep-Sea Polychaetes.</title>
        <authorList>
            <person name="Perez M."/>
            <person name="Aroh O."/>
            <person name="Sun Y."/>
            <person name="Lan Y."/>
            <person name="Juniper S.K."/>
            <person name="Young C.R."/>
            <person name="Angers B."/>
            <person name="Qian P.Y."/>
        </authorList>
    </citation>
    <scope>NUCLEOTIDE SEQUENCE</scope>
    <source>
        <strain evidence="1">R07B-5</strain>
    </source>
</reference>
<accession>A0AAD9KSJ6</accession>
<comment type="caution">
    <text evidence="1">The sequence shown here is derived from an EMBL/GenBank/DDBJ whole genome shotgun (WGS) entry which is preliminary data.</text>
</comment>
<dbReference type="EMBL" id="JAODUO010000683">
    <property type="protein sequence ID" value="KAK2176100.1"/>
    <property type="molecule type" value="Genomic_DNA"/>
</dbReference>
<dbReference type="PROSITE" id="PS51257">
    <property type="entry name" value="PROKAR_LIPOPROTEIN"/>
    <property type="match status" value="1"/>
</dbReference>
<protein>
    <submittedName>
        <fullName evidence="1">Uncharacterized protein</fullName>
    </submittedName>
</protein>
<dbReference type="AlphaFoldDB" id="A0AAD9KSJ6"/>
<organism evidence="1 2">
    <name type="scientific">Ridgeia piscesae</name>
    <name type="common">Tubeworm</name>
    <dbReference type="NCBI Taxonomy" id="27915"/>
    <lineage>
        <taxon>Eukaryota</taxon>
        <taxon>Metazoa</taxon>
        <taxon>Spiralia</taxon>
        <taxon>Lophotrochozoa</taxon>
        <taxon>Annelida</taxon>
        <taxon>Polychaeta</taxon>
        <taxon>Sedentaria</taxon>
        <taxon>Canalipalpata</taxon>
        <taxon>Sabellida</taxon>
        <taxon>Siboglinidae</taxon>
        <taxon>Ridgeia</taxon>
    </lineage>
</organism>
<keyword evidence="2" id="KW-1185">Reference proteome</keyword>
<evidence type="ECO:0000313" key="1">
    <source>
        <dbReference type="EMBL" id="KAK2176100.1"/>
    </source>
</evidence>
<sequence>MERGLVDITHIWNQFLLHHNEWNSLPSTTVSCKSLI</sequence>
<dbReference type="Proteomes" id="UP001209878">
    <property type="component" value="Unassembled WGS sequence"/>
</dbReference>
<gene>
    <name evidence="1" type="ORF">NP493_683g02000</name>
</gene>
<evidence type="ECO:0000313" key="2">
    <source>
        <dbReference type="Proteomes" id="UP001209878"/>
    </source>
</evidence>
<proteinExistence type="predicted"/>